<dbReference type="NCBIfam" id="TIGR04120">
    <property type="entry name" value="DNA_lig_bact"/>
    <property type="match status" value="1"/>
</dbReference>
<dbReference type="EMBL" id="AP025730">
    <property type="protein sequence ID" value="BDI07864.1"/>
    <property type="molecule type" value="Genomic_DNA"/>
</dbReference>
<evidence type="ECO:0000256" key="10">
    <source>
        <dbReference type="ARBA" id="ARBA00023306"/>
    </source>
</evidence>
<evidence type="ECO:0000256" key="7">
    <source>
        <dbReference type="ARBA" id="ARBA00022842"/>
    </source>
</evidence>
<keyword evidence="3" id="KW-0479">Metal-binding</keyword>
<dbReference type="InterPro" id="IPR036599">
    <property type="entry name" value="DNA_ligase_N_sf"/>
</dbReference>
<dbReference type="InterPro" id="IPR012310">
    <property type="entry name" value="DNA_ligase_ATP-dep_cent"/>
</dbReference>
<dbReference type="SUPFAM" id="SSF56091">
    <property type="entry name" value="DNA ligase/mRNA capping enzyme, catalytic domain"/>
    <property type="match status" value="1"/>
</dbReference>
<feature type="region of interest" description="Disordered" evidence="12">
    <location>
        <begin position="578"/>
        <end position="604"/>
    </location>
</feature>
<keyword evidence="5" id="KW-0227">DNA damage</keyword>
<organism evidence="14 15">
    <name type="scientific">Sphaerotilus microaerophilus</name>
    <dbReference type="NCBI Taxonomy" id="2914710"/>
    <lineage>
        <taxon>Bacteria</taxon>
        <taxon>Pseudomonadati</taxon>
        <taxon>Pseudomonadota</taxon>
        <taxon>Betaproteobacteria</taxon>
        <taxon>Burkholderiales</taxon>
        <taxon>Sphaerotilaceae</taxon>
        <taxon>Sphaerotilus</taxon>
    </lineage>
</organism>
<evidence type="ECO:0000259" key="13">
    <source>
        <dbReference type="PROSITE" id="PS50160"/>
    </source>
</evidence>
<evidence type="ECO:0000256" key="2">
    <source>
        <dbReference type="ARBA" id="ARBA00022618"/>
    </source>
</evidence>
<keyword evidence="9" id="KW-0234">DNA repair</keyword>
<evidence type="ECO:0000256" key="8">
    <source>
        <dbReference type="ARBA" id="ARBA00023172"/>
    </source>
</evidence>
<dbReference type="Pfam" id="PF04675">
    <property type="entry name" value="DNA_ligase_A_N"/>
    <property type="match status" value="1"/>
</dbReference>
<evidence type="ECO:0000256" key="5">
    <source>
        <dbReference type="ARBA" id="ARBA00022763"/>
    </source>
</evidence>
<dbReference type="PROSITE" id="PS50160">
    <property type="entry name" value="DNA_LIGASE_A3"/>
    <property type="match status" value="1"/>
</dbReference>
<evidence type="ECO:0000256" key="1">
    <source>
        <dbReference type="ARBA" id="ARBA00022598"/>
    </source>
</evidence>
<dbReference type="Pfam" id="PF01068">
    <property type="entry name" value="DNA_ligase_A_M"/>
    <property type="match status" value="1"/>
</dbReference>
<reference evidence="14" key="1">
    <citation type="submission" date="2022-04" db="EMBL/GenBank/DDBJ databases">
        <title>Whole genome sequence of Sphaerotilus sp. FB-5.</title>
        <authorList>
            <person name="Takeda M."/>
            <person name="Narihara S."/>
            <person name="Akimoto M."/>
            <person name="Akimoto R."/>
            <person name="Nishiyashiki S."/>
            <person name="Murakami T."/>
        </authorList>
    </citation>
    <scope>NUCLEOTIDE SEQUENCE</scope>
    <source>
        <strain evidence="14">FB-5</strain>
    </source>
</reference>
<keyword evidence="15" id="KW-1185">Reference proteome</keyword>
<keyword evidence="4" id="KW-0547">Nucleotide-binding</keyword>
<dbReference type="SUPFAM" id="SSF50249">
    <property type="entry name" value="Nucleic acid-binding proteins"/>
    <property type="match status" value="1"/>
</dbReference>
<keyword evidence="1 14" id="KW-0436">Ligase</keyword>
<evidence type="ECO:0000313" key="14">
    <source>
        <dbReference type="EMBL" id="BDI07864.1"/>
    </source>
</evidence>
<feature type="domain" description="ATP-dependent DNA ligase family profile" evidence="13">
    <location>
        <begin position="326"/>
        <end position="464"/>
    </location>
</feature>
<dbReference type="RefSeq" id="WP_251971020.1">
    <property type="nucleotide sequence ID" value="NZ_AP025730.1"/>
</dbReference>
<name>A0ABN6PUU9_9BURK</name>
<keyword evidence="7" id="KW-0460">Magnesium</keyword>
<dbReference type="InterPro" id="IPR026333">
    <property type="entry name" value="ATP_dep_DNA_lig_pp_1105_fam"/>
</dbReference>
<dbReference type="Proteomes" id="UP001057498">
    <property type="component" value="Chromosome"/>
</dbReference>
<evidence type="ECO:0000256" key="11">
    <source>
        <dbReference type="ARBA" id="ARBA00034003"/>
    </source>
</evidence>
<dbReference type="InterPro" id="IPR016059">
    <property type="entry name" value="DNA_ligase_ATP-dep_CS"/>
</dbReference>
<dbReference type="InterPro" id="IPR012308">
    <property type="entry name" value="DNA_ligase_ATP-dep_N"/>
</dbReference>
<evidence type="ECO:0000256" key="12">
    <source>
        <dbReference type="SAM" id="MobiDB-lite"/>
    </source>
</evidence>
<dbReference type="Gene3D" id="1.10.3260.10">
    <property type="entry name" value="DNA ligase, ATP-dependent, N-terminal domain"/>
    <property type="match status" value="1"/>
</dbReference>
<dbReference type="GO" id="GO:0016874">
    <property type="term" value="F:ligase activity"/>
    <property type="evidence" value="ECO:0007669"/>
    <property type="project" value="UniProtKB-KW"/>
</dbReference>
<sequence length="604" mass="65677">MRRFARLYLDLDGSTATGAKLHALQAYLADTARTAPADAAWAVYFLCGGKPRQVVPTALLRATACAQAGLPGWLFEACYQAVGDLAETIAHILPPPTRHSESGLAEWVEQRLLPLRGLPPAEQQARLATAWDELDSTGRFLLVKLIGGGWRVGVSKLLVQRALAEFAGLDAQLMAQRLVGWTDARATPSAAGFTALLAPADAAAPAPGQPYPFFLAHPLPVDPCAADESAAALGDAAGWLIEWKYDGMRAQLLKRAGQVWIWSRGEELVTDRFPEVAGLAAALPDGTVLDGELLVWHPGEPAPAPFQRLQQRITRRTLSRTLLAATPVSFIAYDLLEAAGQDLRGQPQHVRRSALEALFARHQGAGTDLDAPPDGPSLRLSPRLQADDWAGYAALRARSRERGVEGLMLKQRESRYGSGRSRADGLWWKWKVEPYTVDAVLIYAQAGHGRRAGVYTDYTFAVWNRPPADAAEAQAVAEAIARREPPPPRNSGALQLLPVAKAYSGLSDAEFKAVDRVIRATTLEHFGPVRSLRPTLLFEIGFEAIAPSPRHRSGVALRFPRMLRIREDKPLHEADCLPGLQALTQARRQEPPPTPSPDENDQGP</sequence>
<proteinExistence type="predicted"/>
<comment type="catalytic activity">
    <reaction evidence="11">
        <text>ATP + (deoxyribonucleotide)n-3'-hydroxyl + 5'-phospho-(deoxyribonucleotide)m = (deoxyribonucleotide)n+m + AMP + diphosphate.</text>
        <dbReference type="EC" id="6.5.1.1"/>
    </reaction>
</comment>
<accession>A0ABN6PUU9</accession>
<dbReference type="InterPro" id="IPR012340">
    <property type="entry name" value="NA-bd_OB-fold"/>
</dbReference>
<dbReference type="Gene3D" id="2.40.50.140">
    <property type="entry name" value="Nucleic acid-binding proteins"/>
    <property type="match status" value="1"/>
</dbReference>
<evidence type="ECO:0000256" key="3">
    <source>
        <dbReference type="ARBA" id="ARBA00022723"/>
    </source>
</evidence>
<keyword evidence="10" id="KW-0131">Cell cycle</keyword>
<keyword evidence="6" id="KW-0067">ATP-binding</keyword>
<gene>
    <name evidence="14" type="ORF">CATMQ487_48340</name>
</gene>
<dbReference type="Gene3D" id="3.30.470.30">
    <property type="entry name" value="DNA ligase/mRNA capping enzyme"/>
    <property type="match status" value="1"/>
</dbReference>
<evidence type="ECO:0000313" key="15">
    <source>
        <dbReference type="Proteomes" id="UP001057498"/>
    </source>
</evidence>
<keyword evidence="8" id="KW-0233">DNA recombination</keyword>
<evidence type="ECO:0000256" key="4">
    <source>
        <dbReference type="ARBA" id="ARBA00022741"/>
    </source>
</evidence>
<dbReference type="PANTHER" id="PTHR45674">
    <property type="entry name" value="DNA LIGASE 1/3 FAMILY MEMBER"/>
    <property type="match status" value="1"/>
</dbReference>
<evidence type="ECO:0000256" key="6">
    <source>
        <dbReference type="ARBA" id="ARBA00022840"/>
    </source>
</evidence>
<evidence type="ECO:0000256" key="9">
    <source>
        <dbReference type="ARBA" id="ARBA00023204"/>
    </source>
</evidence>
<dbReference type="PROSITE" id="PS00697">
    <property type="entry name" value="DNA_LIGASE_A1"/>
    <property type="match status" value="1"/>
</dbReference>
<dbReference type="InterPro" id="IPR050191">
    <property type="entry name" value="ATP-dep_DNA_ligase"/>
</dbReference>
<dbReference type="CDD" id="cd07897">
    <property type="entry name" value="Adenylation_DNA_ligase_Bac1"/>
    <property type="match status" value="1"/>
</dbReference>
<keyword evidence="2" id="KW-0132">Cell division</keyword>
<protein>
    <submittedName>
        <fullName evidence="14">ATP-dependent DNA ligase</fullName>
    </submittedName>
</protein>
<dbReference type="PANTHER" id="PTHR45674:SF13">
    <property type="entry name" value="DNA LIGASE-RELATED"/>
    <property type="match status" value="1"/>
</dbReference>